<organism evidence="5 6">
    <name type="scientific">Cohnella zeiphila</name>
    <dbReference type="NCBI Taxonomy" id="2761120"/>
    <lineage>
        <taxon>Bacteria</taxon>
        <taxon>Bacillati</taxon>
        <taxon>Bacillota</taxon>
        <taxon>Bacilli</taxon>
        <taxon>Bacillales</taxon>
        <taxon>Paenibacillaceae</taxon>
        <taxon>Cohnella</taxon>
    </lineage>
</organism>
<dbReference type="Pfam" id="PF00440">
    <property type="entry name" value="TetR_N"/>
    <property type="match status" value="1"/>
</dbReference>
<dbReference type="InterPro" id="IPR036271">
    <property type="entry name" value="Tet_transcr_reg_TetR-rel_C_sf"/>
</dbReference>
<accession>A0A7X0SJX5</accession>
<dbReference type="InterPro" id="IPR050109">
    <property type="entry name" value="HTH-type_TetR-like_transc_reg"/>
</dbReference>
<keyword evidence="3" id="KW-1133">Transmembrane helix</keyword>
<dbReference type="InterPro" id="IPR009057">
    <property type="entry name" value="Homeodomain-like_sf"/>
</dbReference>
<dbReference type="Gene3D" id="1.10.357.10">
    <property type="entry name" value="Tetracycline Repressor, domain 2"/>
    <property type="match status" value="1"/>
</dbReference>
<protein>
    <submittedName>
        <fullName evidence="5">TetR/AcrR family transcriptional regulator</fullName>
    </submittedName>
</protein>
<keyword evidence="3" id="KW-0812">Transmembrane</keyword>
<keyword evidence="6" id="KW-1185">Reference proteome</keyword>
<dbReference type="PROSITE" id="PS50977">
    <property type="entry name" value="HTH_TETR_2"/>
    <property type="match status" value="1"/>
</dbReference>
<dbReference type="AlphaFoldDB" id="A0A7X0SJX5"/>
<keyword evidence="1 2" id="KW-0238">DNA-binding</keyword>
<dbReference type="PRINTS" id="PR00455">
    <property type="entry name" value="HTHTETR"/>
</dbReference>
<evidence type="ECO:0000256" key="2">
    <source>
        <dbReference type="PROSITE-ProRule" id="PRU00335"/>
    </source>
</evidence>
<sequence>MTAKQARIVEAAVQMFAEKGYAATSTSEIAKQAGVAEGTIFRHYRTKKDLLMAIAAPAAVKLLAPFLIREFRGVLNAEYSSFEQFLRAVVDNRLRFVERNMSMVRIVIQEMPFHPDLQNRFREAVLSPVLERIGGILDRFKAMGQLADLPNGTIARICASAMMGYVAARLLNRPSPNWNDEKELEATIAFLLKGLAP</sequence>
<dbReference type="Proteomes" id="UP000564644">
    <property type="component" value="Unassembled WGS sequence"/>
</dbReference>
<reference evidence="5 6" key="1">
    <citation type="submission" date="2020-08" db="EMBL/GenBank/DDBJ databases">
        <title>Cohnella phylogeny.</title>
        <authorList>
            <person name="Dunlap C."/>
        </authorList>
    </citation>
    <scope>NUCLEOTIDE SEQUENCE [LARGE SCALE GENOMIC DNA]</scope>
    <source>
        <strain evidence="5 6">CBP 2801</strain>
    </source>
</reference>
<evidence type="ECO:0000259" key="4">
    <source>
        <dbReference type="PROSITE" id="PS50977"/>
    </source>
</evidence>
<feature type="transmembrane region" description="Helical" evidence="3">
    <location>
        <begin position="50"/>
        <end position="68"/>
    </location>
</feature>
<evidence type="ECO:0000256" key="3">
    <source>
        <dbReference type="SAM" id="Phobius"/>
    </source>
</evidence>
<name>A0A7X0SJX5_9BACL</name>
<dbReference type="PANTHER" id="PTHR30055">
    <property type="entry name" value="HTH-TYPE TRANSCRIPTIONAL REGULATOR RUTR"/>
    <property type="match status" value="1"/>
</dbReference>
<keyword evidence="3" id="KW-0472">Membrane</keyword>
<evidence type="ECO:0000313" key="5">
    <source>
        <dbReference type="EMBL" id="MBB6731329.1"/>
    </source>
</evidence>
<evidence type="ECO:0000313" key="6">
    <source>
        <dbReference type="Proteomes" id="UP000564644"/>
    </source>
</evidence>
<comment type="caution">
    <text evidence="5">The sequence shown here is derived from an EMBL/GenBank/DDBJ whole genome shotgun (WGS) entry which is preliminary data.</text>
</comment>
<gene>
    <name evidence="5" type="ORF">H7C18_10455</name>
</gene>
<proteinExistence type="predicted"/>
<dbReference type="GO" id="GO:0006355">
    <property type="term" value="P:regulation of DNA-templated transcription"/>
    <property type="evidence" value="ECO:0007669"/>
    <property type="project" value="UniProtKB-ARBA"/>
</dbReference>
<feature type="DNA-binding region" description="H-T-H motif" evidence="2">
    <location>
        <begin position="25"/>
        <end position="44"/>
    </location>
</feature>
<evidence type="ECO:0000256" key="1">
    <source>
        <dbReference type="ARBA" id="ARBA00023125"/>
    </source>
</evidence>
<dbReference type="SUPFAM" id="SSF46689">
    <property type="entry name" value="Homeodomain-like"/>
    <property type="match status" value="1"/>
</dbReference>
<dbReference type="GO" id="GO:0003677">
    <property type="term" value="F:DNA binding"/>
    <property type="evidence" value="ECO:0007669"/>
    <property type="project" value="UniProtKB-UniRule"/>
</dbReference>
<dbReference type="SUPFAM" id="SSF48498">
    <property type="entry name" value="Tetracyclin repressor-like, C-terminal domain"/>
    <property type="match status" value="1"/>
</dbReference>
<dbReference type="PANTHER" id="PTHR30055:SF222">
    <property type="entry name" value="REGULATORY PROTEIN"/>
    <property type="match status" value="1"/>
</dbReference>
<dbReference type="InterPro" id="IPR001647">
    <property type="entry name" value="HTH_TetR"/>
</dbReference>
<dbReference type="EMBL" id="JACJVO010000011">
    <property type="protein sequence ID" value="MBB6731329.1"/>
    <property type="molecule type" value="Genomic_DNA"/>
</dbReference>
<feature type="domain" description="HTH tetR-type" evidence="4">
    <location>
        <begin position="2"/>
        <end position="62"/>
    </location>
</feature>